<dbReference type="InterPro" id="IPR000212">
    <property type="entry name" value="DNA_helicase_UvrD/REP"/>
</dbReference>
<dbReference type="GO" id="GO:0000725">
    <property type="term" value="P:recombinational repair"/>
    <property type="evidence" value="ECO:0007669"/>
    <property type="project" value="TreeGrafter"/>
</dbReference>
<organism evidence="11 12">
    <name type="scientific">Marivirga aurantiaca</name>
    <dbReference type="NCBI Taxonomy" id="2802615"/>
    <lineage>
        <taxon>Bacteria</taxon>
        <taxon>Pseudomonadati</taxon>
        <taxon>Bacteroidota</taxon>
        <taxon>Cytophagia</taxon>
        <taxon>Cytophagales</taxon>
        <taxon>Marivirgaceae</taxon>
        <taxon>Marivirga</taxon>
    </lineage>
</organism>
<comment type="catalytic activity">
    <reaction evidence="6">
        <text>Couples ATP hydrolysis with the unwinding of duplex DNA by translocating in the 3'-5' direction.</text>
        <dbReference type="EC" id="5.6.2.4"/>
    </reaction>
</comment>
<dbReference type="GO" id="GO:0043138">
    <property type="term" value="F:3'-5' DNA helicase activity"/>
    <property type="evidence" value="ECO:0007669"/>
    <property type="project" value="UniProtKB-EC"/>
</dbReference>
<comment type="catalytic activity">
    <reaction evidence="8">
        <text>ATP + H2O = ADP + phosphate + H(+)</text>
        <dbReference type="Rhea" id="RHEA:13065"/>
        <dbReference type="ChEBI" id="CHEBI:15377"/>
        <dbReference type="ChEBI" id="CHEBI:15378"/>
        <dbReference type="ChEBI" id="CHEBI:30616"/>
        <dbReference type="ChEBI" id="CHEBI:43474"/>
        <dbReference type="ChEBI" id="CHEBI:456216"/>
        <dbReference type="EC" id="5.6.2.4"/>
    </reaction>
</comment>
<evidence type="ECO:0000256" key="6">
    <source>
        <dbReference type="ARBA" id="ARBA00034617"/>
    </source>
</evidence>
<feature type="domain" description="UvrD-like helicase ATP-binding" evidence="10">
    <location>
        <begin position="1"/>
        <end position="467"/>
    </location>
</feature>
<keyword evidence="2 9" id="KW-0378">Hydrolase</keyword>
<keyword evidence="4 9" id="KW-0067">ATP-binding</keyword>
<dbReference type="GO" id="GO:0003677">
    <property type="term" value="F:DNA binding"/>
    <property type="evidence" value="ECO:0007669"/>
    <property type="project" value="InterPro"/>
</dbReference>
<evidence type="ECO:0000256" key="4">
    <source>
        <dbReference type="ARBA" id="ARBA00022840"/>
    </source>
</evidence>
<dbReference type="PANTHER" id="PTHR11070">
    <property type="entry name" value="UVRD / RECB / PCRA DNA HELICASE FAMILY MEMBER"/>
    <property type="match status" value="1"/>
</dbReference>
<dbReference type="Proteomes" id="UP000611723">
    <property type="component" value="Unassembled WGS sequence"/>
</dbReference>
<dbReference type="InterPro" id="IPR014017">
    <property type="entry name" value="DNA_helicase_UvrD-like_C"/>
</dbReference>
<dbReference type="Gene3D" id="1.10.3170.10">
    <property type="entry name" value="Recbcd, chain B, domain 2"/>
    <property type="match status" value="1"/>
</dbReference>
<name>A0A934X106_9BACT</name>
<sequence length="1075" mass="124420">MGKKSFTVYKSSAGSGKTFTLTREYLKLALISPEHFKKILAVTFTNKATQEMKERIVQNLFQFSSGNVAGMGDQLMALLNLEARQLQTAANNLLVAILHNYSRFSVQTIDRFFQNVMRSFARELSLQGDGELLLNTDEVRNAVVDLLMEDLSHNQPLRDWLLEFSIDKLEQKGKWDVRRDVISFTKELMSDDFKVKEKALGESINNTEKLKSFKSRLYSITSQFEDDLDEIGKEAIRLIESRGLTILDFSYGASSAPNFFNKIQKDCRDFEIKARVIAAIDSGGEKLAAKSSKRKDEIFQLAQDGLLDYFQNAIDYIEFNQKAYISAQNILKNIYLLGISWHFNERMQDYKQEEGIQFLSDTTQFLNEIIGSDPSESPFVYEKMGSFYDHFLMDEFQDTSTLQWQNFKPLIENSLAEGNENLVVGDIKQSIYRWRGGDWRLLLKGLREDIPSHFYEEQSLVHNYRSKPNVIDFNNQLFQQLPGLVKEYALTRSSNSFTMEVENLLDDLAMAYDDVAQKKQNSYPYSGYVALRFFEEEENEMGEKISWREPALYQFVQDIEQLQDAGIKLQDVGILIRSKKEGIEIQDFLEMYQLEQPEKARKYQYNVISDETLLLNSAHIVNFLLNCFRYLYTEDNISLAQIKFYYQKIIGREDLTVHEIVKVDSGEMHLPEQFIETKKQLLSLNLLEMSERLIQIFQLKNIHQEKAYLSAFQDVLLDFGNKGGIPDFMEWWEQNQGSYAIKLQAGENAARMMTIHKAKGLEFKVCMVPLLDWSITHHATIAPTLWVNTENTQFAEVPYLPIKHNASLKNSVFALDYWEEEVKSFLDNMNLLYVALTRAGDALLVNTTAKSSAQYISCLLKKYAEQQTDFWNEESQSLVMGDKADFIQMGKEGKDVDEADQLKTVDLRYYESHQWQEKLQIKQSHVLKVEEGLSKTDIGIQVHNIFSKLNQVEELPVLLRKLEAEEMMSSEDYQRVVQLVEGNLQKESPLLEWFKTDWQVKTEVPVLLTDGSLIRLDRVLVKGSEAKILDFKTGLKDEKHARQVRFYQKSLKKMGYEKVTAHIAYLDPLEIVEAV</sequence>
<dbReference type="InterPro" id="IPR027417">
    <property type="entry name" value="P-loop_NTPase"/>
</dbReference>
<dbReference type="PROSITE" id="PS51198">
    <property type="entry name" value="UVRD_HELICASE_ATP_BIND"/>
    <property type="match status" value="1"/>
</dbReference>
<evidence type="ECO:0000313" key="11">
    <source>
        <dbReference type="EMBL" id="MBK6266924.1"/>
    </source>
</evidence>
<dbReference type="PANTHER" id="PTHR11070:SF67">
    <property type="entry name" value="DNA 3'-5' HELICASE"/>
    <property type="match status" value="1"/>
</dbReference>
<evidence type="ECO:0000256" key="7">
    <source>
        <dbReference type="ARBA" id="ARBA00034808"/>
    </source>
</evidence>
<comment type="caution">
    <text evidence="11">The sequence shown here is derived from an EMBL/GenBank/DDBJ whole genome shotgun (WGS) entry which is preliminary data.</text>
</comment>
<keyword evidence="3 9" id="KW-0347">Helicase</keyword>
<evidence type="ECO:0000256" key="5">
    <source>
        <dbReference type="ARBA" id="ARBA00023235"/>
    </source>
</evidence>
<keyword evidence="12" id="KW-1185">Reference proteome</keyword>
<keyword evidence="1 9" id="KW-0547">Nucleotide-binding</keyword>
<evidence type="ECO:0000256" key="3">
    <source>
        <dbReference type="ARBA" id="ARBA00022806"/>
    </source>
</evidence>
<dbReference type="AlphaFoldDB" id="A0A934X106"/>
<dbReference type="Pfam" id="PF13361">
    <property type="entry name" value="UvrD_C"/>
    <property type="match status" value="1"/>
</dbReference>
<dbReference type="GO" id="GO:0005524">
    <property type="term" value="F:ATP binding"/>
    <property type="evidence" value="ECO:0007669"/>
    <property type="project" value="UniProtKB-UniRule"/>
</dbReference>
<dbReference type="SUPFAM" id="SSF52540">
    <property type="entry name" value="P-loop containing nucleoside triphosphate hydrolases"/>
    <property type="match status" value="1"/>
</dbReference>
<dbReference type="Gene3D" id="3.40.50.300">
    <property type="entry name" value="P-loop containing nucleotide triphosphate hydrolases"/>
    <property type="match status" value="3"/>
</dbReference>
<protein>
    <recommendedName>
        <fullName evidence="7">DNA 3'-5' helicase</fullName>
        <ecNumber evidence="7">5.6.2.4</ecNumber>
    </recommendedName>
</protein>
<evidence type="ECO:0000313" key="12">
    <source>
        <dbReference type="Proteomes" id="UP000611723"/>
    </source>
</evidence>
<accession>A0A934X106</accession>
<keyword evidence="5" id="KW-0413">Isomerase</keyword>
<proteinExistence type="predicted"/>
<dbReference type="EC" id="5.6.2.4" evidence="7"/>
<dbReference type="Pfam" id="PF00580">
    <property type="entry name" value="UvrD-helicase"/>
    <property type="match status" value="1"/>
</dbReference>
<dbReference type="EMBL" id="JAEQBW010000012">
    <property type="protein sequence ID" value="MBK6266924.1"/>
    <property type="molecule type" value="Genomic_DNA"/>
</dbReference>
<evidence type="ECO:0000256" key="9">
    <source>
        <dbReference type="PROSITE-ProRule" id="PRU00560"/>
    </source>
</evidence>
<dbReference type="GO" id="GO:0016787">
    <property type="term" value="F:hydrolase activity"/>
    <property type="evidence" value="ECO:0007669"/>
    <property type="project" value="UniProtKB-UniRule"/>
</dbReference>
<dbReference type="RefSeq" id="WP_201432607.1">
    <property type="nucleotide sequence ID" value="NZ_JAEQBW010000012.1"/>
</dbReference>
<dbReference type="GO" id="GO:0005829">
    <property type="term" value="C:cytosol"/>
    <property type="evidence" value="ECO:0007669"/>
    <property type="project" value="TreeGrafter"/>
</dbReference>
<feature type="binding site" evidence="9">
    <location>
        <begin position="11"/>
        <end position="18"/>
    </location>
    <ligand>
        <name>ATP</name>
        <dbReference type="ChEBI" id="CHEBI:30616"/>
    </ligand>
</feature>
<evidence type="ECO:0000256" key="8">
    <source>
        <dbReference type="ARBA" id="ARBA00048988"/>
    </source>
</evidence>
<reference evidence="11" key="1">
    <citation type="submission" date="2021-01" db="EMBL/GenBank/DDBJ databases">
        <title>Marivirga aurantiaca sp. nov., isolated from intertidal surface sediments.</title>
        <authorList>
            <person name="Zhang M."/>
        </authorList>
    </citation>
    <scope>NUCLEOTIDE SEQUENCE</scope>
    <source>
        <strain evidence="11">S37H4</strain>
    </source>
</reference>
<dbReference type="InterPro" id="IPR014016">
    <property type="entry name" value="UvrD-like_ATP-bd"/>
</dbReference>
<evidence type="ECO:0000259" key="10">
    <source>
        <dbReference type="PROSITE" id="PS51198"/>
    </source>
</evidence>
<evidence type="ECO:0000256" key="1">
    <source>
        <dbReference type="ARBA" id="ARBA00022741"/>
    </source>
</evidence>
<gene>
    <name evidence="11" type="ORF">JKA74_17910</name>
</gene>
<evidence type="ECO:0000256" key="2">
    <source>
        <dbReference type="ARBA" id="ARBA00022801"/>
    </source>
</evidence>